<dbReference type="Pfam" id="PF10935">
    <property type="entry name" value="DUF2637"/>
    <property type="match status" value="1"/>
</dbReference>
<dbReference type="EMBL" id="RQJX01000022">
    <property type="protein sequence ID" value="RQN02321.1"/>
    <property type="molecule type" value="Genomic_DNA"/>
</dbReference>
<dbReference type="Proteomes" id="UP000275225">
    <property type="component" value="Unassembled WGS sequence"/>
</dbReference>
<evidence type="ECO:0000313" key="5">
    <source>
        <dbReference type="Proteomes" id="UP000275225"/>
    </source>
</evidence>
<proteinExistence type="predicted"/>
<feature type="region of interest" description="Disordered" evidence="1">
    <location>
        <begin position="142"/>
        <end position="261"/>
    </location>
</feature>
<feature type="transmembrane region" description="Helical" evidence="2">
    <location>
        <begin position="54"/>
        <end position="74"/>
    </location>
</feature>
<gene>
    <name evidence="4" type="ORF">EHW97_13785</name>
</gene>
<feature type="compositionally biased region" description="Basic and acidic residues" evidence="1">
    <location>
        <begin position="201"/>
        <end position="213"/>
    </location>
</feature>
<keyword evidence="2" id="KW-1133">Transmembrane helix</keyword>
<feature type="compositionally biased region" description="Basic and acidic residues" evidence="1">
    <location>
        <begin position="179"/>
        <end position="188"/>
    </location>
</feature>
<feature type="transmembrane region" description="Helical" evidence="2">
    <location>
        <begin position="12"/>
        <end position="34"/>
    </location>
</feature>
<evidence type="ECO:0000313" key="4">
    <source>
        <dbReference type="EMBL" id="RQN02321.1"/>
    </source>
</evidence>
<dbReference type="InterPro" id="IPR021235">
    <property type="entry name" value="DUF2637"/>
</dbReference>
<keyword evidence="2" id="KW-0812">Transmembrane</keyword>
<keyword evidence="2" id="KW-0472">Membrane</keyword>
<evidence type="ECO:0000256" key="1">
    <source>
        <dbReference type="SAM" id="MobiDB-lite"/>
    </source>
</evidence>
<keyword evidence="5" id="KW-1185">Reference proteome</keyword>
<feature type="transmembrane region" description="Helical" evidence="2">
    <location>
        <begin position="86"/>
        <end position="106"/>
    </location>
</feature>
<protein>
    <submittedName>
        <fullName evidence="4">DUF2637 domain-containing protein</fullName>
    </submittedName>
</protein>
<dbReference type="AlphaFoldDB" id="A0A3N6YX52"/>
<evidence type="ECO:0000256" key="2">
    <source>
        <dbReference type="SAM" id="Phobius"/>
    </source>
</evidence>
<accession>A0A3N6YX52</accession>
<dbReference type="Pfam" id="PF13936">
    <property type="entry name" value="HTH_38"/>
    <property type="match status" value="1"/>
</dbReference>
<dbReference type="OrthoDB" id="4480597at2"/>
<name>A0A3N6YX52_9ACTN</name>
<dbReference type="RefSeq" id="WP_124237753.1">
    <property type="nucleotide sequence ID" value="NZ_RQJX01000022.1"/>
</dbReference>
<feature type="transmembrane region" description="Helical" evidence="2">
    <location>
        <begin position="112"/>
        <end position="136"/>
    </location>
</feature>
<reference evidence="4 5" key="1">
    <citation type="submission" date="2018-11" db="EMBL/GenBank/DDBJ databases">
        <authorList>
            <person name="Li F."/>
        </authorList>
    </citation>
    <scope>NUCLEOTIDE SEQUENCE [LARGE SCALE GENOMIC DNA]</scope>
    <source>
        <strain evidence="4 5">YS17T</strain>
    </source>
</reference>
<dbReference type="SUPFAM" id="SSF46689">
    <property type="entry name" value="Homeodomain-like"/>
    <property type="match status" value="1"/>
</dbReference>
<feature type="domain" description="Transposase IS30-like HTH" evidence="3">
    <location>
        <begin position="207"/>
        <end position="238"/>
    </location>
</feature>
<evidence type="ECO:0000259" key="3">
    <source>
        <dbReference type="Pfam" id="PF13936"/>
    </source>
</evidence>
<dbReference type="InterPro" id="IPR009057">
    <property type="entry name" value="Homeodomain-like_sf"/>
</dbReference>
<comment type="caution">
    <text evidence="4">The sequence shown here is derived from an EMBL/GenBank/DDBJ whole genome shotgun (WGS) entry which is preliminary data.</text>
</comment>
<organism evidence="4 5">
    <name type="scientific">Aeromicrobium camelliae</name>
    <dbReference type="NCBI Taxonomy" id="1538144"/>
    <lineage>
        <taxon>Bacteria</taxon>
        <taxon>Bacillati</taxon>
        <taxon>Actinomycetota</taxon>
        <taxon>Actinomycetes</taxon>
        <taxon>Propionibacteriales</taxon>
        <taxon>Nocardioidaceae</taxon>
        <taxon>Aeromicrobium</taxon>
    </lineage>
</organism>
<sequence>MTRPTVGTRGGVSRGVIAAAIAGTFALALGAFLLSFEALQDLARLAGIAGGQAWLWPLIVDGVILQATISVVALRDAEGSARRFAWMLLAAGTGVSVAANITHAVLTADQRVPGLVAALVASVPPLVLVAMTHLTVELIRNAGPRHDQDQQEQPPSPVVVTERRVPDRTPPALEAGPAQDHDAREASELRSAPSRGTNSRSRQERDANRREAARLAGQGLSYREIARRRGVHPTTVARWLNAPDPADERNDDEHEPDTEQP</sequence>
<dbReference type="InterPro" id="IPR025246">
    <property type="entry name" value="IS30-like_HTH"/>
</dbReference>